<dbReference type="AlphaFoldDB" id="A0A4Q7DXU7"/>
<dbReference type="PANTHER" id="PTHR34322">
    <property type="entry name" value="TRANSPOSASE, Y1_TNP DOMAIN-CONTAINING"/>
    <property type="match status" value="1"/>
</dbReference>
<name>A0A4Q7DXU7_9GAMM</name>
<reference evidence="1 2" key="1">
    <citation type="submission" date="2018-01" db="EMBL/GenBank/DDBJ databases">
        <title>Co-occurrence of chitin degradation, pigmentation and bioactivity in marine Pseudoalteromonas.</title>
        <authorList>
            <person name="Paulsen S."/>
            <person name="Gram L."/>
            <person name="Machado H."/>
        </authorList>
    </citation>
    <scope>NUCLEOTIDE SEQUENCE [LARGE SCALE GENOMIC DNA]</scope>
    <source>
        <strain evidence="1 2">S1946</strain>
    </source>
</reference>
<comment type="caution">
    <text evidence="1">The sequence shown here is derived from an EMBL/GenBank/DDBJ whole genome shotgun (WGS) entry which is preliminary data.</text>
</comment>
<gene>
    <name evidence="1" type="ORF">C3B51_23540</name>
</gene>
<evidence type="ECO:0000313" key="1">
    <source>
        <dbReference type="EMBL" id="RZM69421.1"/>
    </source>
</evidence>
<organism evidence="1 2">
    <name type="scientific">Pseudoalteromonas rubra</name>
    <dbReference type="NCBI Taxonomy" id="43658"/>
    <lineage>
        <taxon>Bacteria</taxon>
        <taxon>Pseudomonadati</taxon>
        <taxon>Pseudomonadota</taxon>
        <taxon>Gammaproteobacteria</taxon>
        <taxon>Alteromonadales</taxon>
        <taxon>Pseudoalteromonadaceae</taxon>
        <taxon>Pseudoalteromonas</taxon>
    </lineage>
</organism>
<protein>
    <submittedName>
        <fullName evidence="1">Transposase</fullName>
    </submittedName>
</protein>
<evidence type="ECO:0000313" key="2">
    <source>
        <dbReference type="Proteomes" id="UP000292345"/>
    </source>
</evidence>
<dbReference type="Proteomes" id="UP000292345">
    <property type="component" value="Unassembled WGS sequence"/>
</dbReference>
<accession>A0A4Q7DXU7</accession>
<sequence length="67" mass="7971">MPTARKRQVSLSDTKYYHCISRCVRRAFLCGQDRLTGQSYEHRRDWVEEKLLALGKVFCISFERHPP</sequence>
<dbReference type="EMBL" id="PPUZ01000176">
    <property type="protein sequence ID" value="RZM69421.1"/>
    <property type="molecule type" value="Genomic_DNA"/>
</dbReference>
<dbReference type="PANTHER" id="PTHR34322:SF2">
    <property type="entry name" value="TRANSPOSASE IS200-LIKE DOMAIN-CONTAINING PROTEIN"/>
    <property type="match status" value="1"/>
</dbReference>
<proteinExistence type="predicted"/>